<evidence type="ECO:0000313" key="1">
    <source>
        <dbReference type="EMBL" id="RBI85878.1"/>
    </source>
</evidence>
<accession>A0A365UBP5</accession>
<name>A0A365UBP5_9RHOB</name>
<proteinExistence type="predicted"/>
<reference evidence="1 2" key="1">
    <citation type="submission" date="2018-07" db="EMBL/GenBank/DDBJ databases">
        <title>Rhodosalinus sp. strain E84T genomic sequence and assembly.</title>
        <authorList>
            <person name="Liu Z.-W."/>
            <person name="Lu D.-C."/>
        </authorList>
    </citation>
    <scope>NUCLEOTIDE SEQUENCE [LARGE SCALE GENOMIC DNA]</scope>
    <source>
        <strain evidence="1 2">E84</strain>
    </source>
</reference>
<evidence type="ECO:0000313" key="2">
    <source>
        <dbReference type="Proteomes" id="UP000253370"/>
    </source>
</evidence>
<dbReference type="AlphaFoldDB" id="A0A365UBP5"/>
<protein>
    <submittedName>
        <fullName evidence="1">Uncharacterized protein</fullName>
    </submittedName>
</protein>
<dbReference type="Proteomes" id="UP000253370">
    <property type="component" value="Unassembled WGS sequence"/>
</dbReference>
<dbReference type="EMBL" id="QNTQ01000006">
    <property type="protein sequence ID" value="RBI85878.1"/>
    <property type="molecule type" value="Genomic_DNA"/>
</dbReference>
<comment type="caution">
    <text evidence="1">The sequence shown here is derived from an EMBL/GenBank/DDBJ whole genome shotgun (WGS) entry which is preliminary data.</text>
</comment>
<organism evidence="1 2">
    <name type="scientific">Rhodosalinus halophilus</name>
    <dbReference type="NCBI Taxonomy" id="2259333"/>
    <lineage>
        <taxon>Bacteria</taxon>
        <taxon>Pseudomonadati</taxon>
        <taxon>Pseudomonadota</taxon>
        <taxon>Alphaproteobacteria</taxon>
        <taxon>Rhodobacterales</taxon>
        <taxon>Paracoccaceae</taxon>
        <taxon>Rhodosalinus</taxon>
    </lineage>
</organism>
<gene>
    <name evidence="1" type="ORF">DRV85_09165</name>
</gene>
<sequence length="177" mass="17772">MARGAIAVSAPPGYCVDRAALRDAEDGSFVLMASCASLDPRAEGPAALPAILTVTVSAADPELEPPRAAELAQATPVPAIATVQRGALALAHFSEGGDSILPGGDPRHWRGATGAGGRVIGLALYAPEGSPLAGEAGGQLVGAAAARIEARAPRRQPNESEERPRAGLGGALARLFN</sequence>
<keyword evidence="2" id="KW-1185">Reference proteome</keyword>